<dbReference type="InterPro" id="IPR015002">
    <property type="entry name" value="T6SS_Tdi1_C"/>
</dbReference>
<protein>
    <submittedName>
        <fullName evidence="2">DUF1851 domain-containing protein</fullName>
    </submittedName>
</protein>
<accession>A0A3A8NBD1</accession>
<dbReference type="AlphaFoldDB" id="A0A3A8NBD1"/>
<proteinExistence type="predicted"/>
<reference evidence="3" key="1">
    <citation type="submission" date="2018-09" db="EMBL/GenBank/DDBJ databases">
        <authorList>
            <person name="Livingstone P.G."/>
            <person name="Whitworth D.E."/>
        </authorList>
    </citation>
    <scope>NUCLEOTIDE SEQUENCE [LARGE SCALE GENOMIC DNA]</scope>
    <source>
        <strain evidence="3">CA040B</strain>
    </source>
</reference>
<dbReference type="Pfam" id="PF08906">
    <property type="entry name" value="T6SS_Tdi1_C"/>
    <property type="match status" value="1"/>
</dbReference>
<keyword evidence="3" id="KW-1185">Reference proteome</keyword>
<name>A0A3A8NBD1_9BACT</name>
<sequence length="198" mass="21922">MVKIRSRRTSVCESTSRADSMDTFLSTYPLHEQHGANASAGTGRSIPAELKTFLDTVNRNSYADGFFRFVSPSAFGGFFSMWGLDPTHCYAFLKCGFGHLIFHHEGQYKALNPVHNCIDEVGDEGDLEFVMDTLLCDRPGLEASYCVDVYEAAFPRLGAPAVDEMYAFVPALGMGGSRDPEMVQKRPMRVEMAILAQL</sequence>
<comment type="caution">
    <text evidence="2">The sequence shown here is derived from an EMBL/GenBank/DDBJ whole genome shotgun (WGS) entry which is preliminary data.</text>
</comment>
<feature type="domain" description="T6SS immunity protein Tdi1 C-terminal" evidence="1">
    <location>
        <begin position="145"/>
        <end position="198"/>
    </location>
</feature>
<organism evidence="2 3">
    <name type="scientific">Corallococcus sicarius</name>
    <dbReference type="NCBI Taxonomy" id="2316726"/>
    <lineage>
        <taxon>Bacteria</taxon>
        <taxon>Pseudomonadati</taxon>
        <taxon>Myxococcota</taxon>
        <taxon>Myxococcia</taxon>
        <taxon>Myxococcales</taxon>
        <taxon>Cystobacterineae</taxon>
        <taxon>Myxococcaceae</taxon>
        <taxon>Corallococcus</taxon>
    </lineage>
</organism>
<dbReference type="EMBL" id="RAWG01000121">
    <property type="protein sequence ID" value="RKH40859.1"/>
    <property type="molecule type" value="Genomic_DNA"/>
</dbReference>
<dbReference type="Proteomes" id="UP000273405">
    <property type="component" value="Unassembled WGS sequence"/>
</dbReference>
<evidence type="ECO:0000259" key="1">
    <source>
        <dbReference type="Pfam" id="PF08906"/>
    </source>
</evidence>
<evidence type="ECO:0000313" key="2">
    <source>
        <dbReference type="EMBL" id="RKH40859.1"/>
    </source>
</evidence>
<evidence type="ECO:0000313" key="3">
    <source>
        <dbReference type="Proteomes" id="UP000273405"/>
    </source>
</evidence>
<gene>
    <name evidence="2" type="ORF">D7X12_19780</name>
</gene>